<dbReference type="FunFam" id="3.40.50.300:FF:000216">
    <property type="entry name" value="Type VII secretion ATPase EccA"/>
    <property type="match status" value="1"/>
</dbReference>
<dbReference type="SUPFAM" id="SSF52540">
    <property type="entry name" value="P-loop containing nucleoside triphosphate hydrolases"/>
    <property type="match status" value="1"/>
</dbReference>
<dbReference type="GO" id="GO:0016887">
    <property type="term" value="F:ATP hydrolysis activity"/>
    <property type="evidence" value="ECO:0007669"/>
    <property type="project" value="InterPro"/>
</dbReference>
<name>A0A135L3E8_9BACI</name>
<evidence type="ECO:0000259" key="4">
    <source>
        <dbReference type="SMART" id="SM00382"/>
    </source>
</evidence>
<dbReference type="PANTHER" id="PTHR43392">
    <property type="entry name" value="AAA-TYPE ATPASE FAMILY PROTEIN / ANKYRIN REPEAT FAMILY PROTEIN"/>
    <property type="match status" value="1"/>
</dbReference>
<feature type="domain" description="AAA+ ATPase" evidence="4">
    <location>
        <begin position="92"/>
        <end position="230"/>
    </location>
</feature>
<dbReference type="InterPro" id="IPR003959">
    <property type="entry name" value="ATPase_AAA_core"/>
</dbReference>
<gene>
    <name evidence="5" type="ORF">U473_05220</name>
</gene>
<proteinExistence type="inferred from homology"/>
<accession>A0A135L3E8</accession>
<dbReference type="STRING" id="1413211.U473_05220"/>
<keyword evidence="6" id="KW-1185">Reference proteome</keyword>
<dbReference type="InterPro" id="IPR027417">
    <property type="entry name" value="P-loop_NTPase"/>
</dbReference>
<dbReference type="RefSeq" id="WP_068724039.1">
    <property type="nucleotide sequence ID" value="NZ_LSKU01000001.1"/>
</dbReference>
<reference evidence="5 6" key="1">
    <citation type="submission" date="2016-02" db="EMBL/GenBank/DDBJ databases">
        <title>Draft Genome for Tepidibacillus decaturensis nov. sp. Strain Z9, an Anaerobic, Moderately Thermophilic and Heterotrophic Bacterium from Deep Subsurface of the Illinois Basin, USA.</title>
        <authorList>
            <person name="Dong Y."/>
            <person name="Chang J.Y."/>
            <person name="Sanford R."/>
            <person name="Fouke B.W."/>
        </authorList>
    </citation>
    <scope>NUCLEOTIDE SEQUENCE [LARGE SCALE GENOMIC DNA]</scope>
    <source>
        <strain evidence="5 6">Z9</strain>
    </source>
</reference>
<dbReference type="OrthoDB" id="9806903at2"/>
<dbReference type="InterPro" id="IPR000641">
    <property type="entry name" value="CbxX/CfxQ"/>
</dbReference>
<keyword evidence="3" id="KW-0067">ATP-binding</keyword>
<sequence length="327" mass="37322">MNKKVAAKSNPSHKIHIVLDKNQEVAKSKGQLTSNYKVTSTNSTIQEKFKAVVQELDRLVGLYEVKRLIFEIFAFIQIGQQRSSLGLKSDSQVFHMIFKGNPGTGKTTVARIIAKMFKEMGILSKGHLIEVERADLVGEYIGHTAQKTREQVKKAIGGILFIDEAYSLIRGGEKDFGRESIDALVKAMEDHKNEFILILAGYSFEMESFIRSNPGLHSRFPIQLHFDDYSIEQLLDIAEVMVNEREYILSSSAKQKLKQFLTEEINNPLRSFSNARLVRNWIEKAIRNQAVRLISEQQIPNSKQVLMTIQPEDFLEIKIRGKESFLF</sequence>
<dbReference type="InterPro" id="IPR003593">
    <property type="entry name" value="AAA+_ATPase"/>
</dbReference>
<dbReference type="Gene3D" id="3.40.50.300">
    <property type="entry name" value="P-loop containing nucleotide triphosphate hydrolases"/>
    <property type="match status" value="1"/>
</dbReference>
<comment type="similarity">
    <text evidence="1">Belongs to the CbxX/CfxQ family.</text>
</comment>
<protein>
    <recommendedName>
        <fullName evidence="4">AAA+ ATPase domain-containing protein</fullName>
    </recommendedName>
</protein>
<dbReference type="GO" id="GO:0005524">
    <property type="term" value="F:ATP binding"/>
    <property type="evidence" value="ECO:0007669"/>
    <property type="project" value="UniProtKB-KW"/>
</dbReference>
<dbReference type="Pfam" id="PF00004">
    <property type="entry name" value="AAA"/>
    <property type="match status" value="1"/>
</dbReference>
<dbReference type="Pfam" id="PF17866">
    <property type="entry name" value="AAA_lid_6"/>
    <property type="match status" value="1"/>
</dbReference>
<dbReference type="EMBL" id="LSKU01000001">
    <property type="protein sequence ID" value="KXG43480.1"/>
    <property type="molecule type" value="Genomic_DNA"/>
</dbReference>
<organism evidence="5 6">
    <name type="scientific">Tepidibacillus decaturensis</name>
    <dbReference type="NCBI Taxonomy" id="1413211"/>
    <lineage>
        <taxon>Bacteria</taxon>
        <taxon>Bacillati</taxon>
        <taxon>Bacillota</taxon>
        <taxon>Bacilli</taxon>
        <taxon>Bacillales</taxon>
        <taxon>Bacillaceae</taxon>
        <taxon>Tepidibacillus</taxon>
    </lineage>
</organism>
<dbReference type="PANTHER" id="PTHR43392:SF2">
    <property type="entry name" value="AAA-TYPE ATPASE FAMILY PROTEIN _ ANKYRIN REPEAT FAMILY PROTEIN"/>
    <property type="match status" value="1"/>
</dbReference>
<dbReference type="Proteomes" id="UP000070352">
    <property type="component" value="Unassembled WGS sequence"/>
</dbReference>
<dbReference type="PRINTS" id="PR00819">
    <property type="entry name" value="CBXCFQXSUPER"/>
</dbReference>
<evidence type="ECO:0000313" key="6">
    <source>
        <dbReference type="Proteomes" id="UP000070352"/>
    </source>
</evidence>
<dbReference type="SMART" id="SM00382">
    <property type="entry name" value="AAA"/>
    <property type="match status" value="1"/>
</dbReference>
<evidence type="ECO:0000313" key="5">
    <source>
        <dbReference type="EMBL" id="KXG43480.1"/>
    </source>
</evidence>
<dbReference type="Gene3D" id="1.10.8.60">
    <property type="match status" value="1"/>
</dbReference>
<comment type="caution">
    <text evidence="5">The sequence shown here is derived from an EMBL/GenBank/DDBJ whole genome shotgun (WGS) entry which is preliminary data.</text>
</comment>
<dbReference type="AlphaFoldDB" id="A0A135L3E8"/>
<dbReference type="InterPro" id="IPR041627">
    <property type="entry name" value="AAA_lid_6"/>
</dbReference>
<dbReference type="InterPro" id="IPR050773">
    <property type="entry name" value="CbxX/CfxQ_RuBisCO_ESX"/>
</dbReference>
<evidence type="ECO:0000256" key="1">
    <source>
        <dbReference type="ARBA" id="ARBA00010378"/>
    </source>
</evidence>
<evidence type="ECO:0000256" key="3">
    <source>
        <dbReference type="ARBA" id="ARBA00022840"/>
    </source>
</evidence>
<dbReference type="CDD" id="cd00009">
    <property type="entry name" value="AAA"/>
    <property type="match status" value="1"/>
</dbReference>
<evidence type="ECO:0000256" key="2">
    <source>
        <dbReference type="ARBA" id="ARBA00022741"/>
    </source>
</evidence>
<keyword evidence="2" id="KW-0547">Nucleotide-binding</keyword>